<keyword evidence="10" id="KW-0050">Antiport</keyword>
<gene>
    <name evidence="12" type="ORF">GCM10010478_20110</name>
</gene>
<feature type="transmembrane region" description="Helical" evidence="10">
    <location>
        <begin position="407"/>
        <end position="427"/>
    </location>
</feature>
<feature type="transmembrane region" description="Helical" evidence="10">
    <location>
        <begin position="325"/>
        <end position="350"/>
    </location>
</feature>
<reference evidence="12 13" key="1">
    <citation type="journal article" date="2019" name="Int. J. Syst. Evol. Microbiol.">
        <title>The Global Catalogue of Microorganisms (GCM) 10K type strain sequencing project: providing services to taxonomists for standard genome sequencing and annotation.</title>
        <authorList>
            <consortium name="The Broad Institute Genomics Platform"/>
            <consortium name="The Broad Institute Genome Sequencing Center for Infectious Disease"/>
            <person name="Wu L."/>
            <person name="Ma J."/>
        </authorList>
    </citation>
    <scope>NUCLEOTIDE SEQUENCE [LARGE SCALE GENOMIC DNA]</scope>
    <source>
        <strain evidence="12 13">JCM 9650</strain>
    </source>
</reference>
<feature type="transmembrane region" description="Helical" evidence="10">
    <location>
        <begin position="362"/>
        <end position="386"/>
    </location>
</feature>
<evidence type="ECO:0000256" key="5">
    <source>
        <dbReference type="ARBA" id="ARBA00022989"/>
    </source>
</evidence>
<evidence type="ECO:0000256" key="1">
    <source>
        <dbReference type="ARBA" id="ARBA00004651"/>
    </source>
</evidence>
<dbReference type="EMBL" id="BAAAVA010000016">
    <property type="protein sequence ID" value="GAA2919779.1"/>
    <property type="molecule type" value="Genomic_DNA"/>
</dbReference>
<keyword evidence="4 10" id="KW-0812">Transmembrane</keyword>
<evidence type="ECO:0000256" key="7">
    <source>
        <dbReference type="ARBA" id="ARBA00023065"/>
    </source>
</evidence>
<evidence type="ECO:0000256" key="8">
    <source>
        <dbReference type="ARBA" id="ARBA00023136"/>
    </source>
</evidence>
<feature type="transmembrane region" description="Helical" evidence="10">
    <location>
        <begin position="439"/>
        <end position="460"/>
    </location>
</feature>
<comment type="caution">
    <text evidence="10">Lacks conserved residue(s) required for the propagation of feature annotation.</text>
</comment>
<dbReference type="Pfam" id="PF00999">
    <property type="entry name" value="Na_H_Exchanger"/>
    <property type="match status" value="1"/>
</dbReference>
<evidence type="ECO:0000259" key="11">
    <source>
        <dbReference type="Pfam" id="PF00999"/>
    </source>
</evidence>
<dbReference type="PANTHER" id="PTHR10110:SF86">
    <property type="entry name" value="SODIUM_HYDROGEN EXCHANGER 7"/>
    <property type="match status" value="1"/>
</dbReference>
<comment type="similarity">
    <text evidence="10">Belongs to the monovalent cation:proton antiporter 1 (CPA1) transporter (TC 2.A.36) family.</text>
</comment>
<feature type="transmembrane region" description="Helical" evidence="10">
    <location>
        <begin position="173"/>
        <end position="193"/>
    </location>
</feature>
<evidence type="ECO:0000256" key="2">
    <source>
        <dbReference type="ARBA" id="ARBA00022448"/>
    </source>
</evidence>
<keyword evidence="3 10" id="KW-1003">Cell membrane</keyword>
<comment type="function">
    <text evidence="10">Na(+)/H(+) antiporter that extrudes sodium in exchange for external protons.</text>
</comment>
<dbReference type="PANTHER" id="PTHR10110">
    <property type="entry name" value="SODIUM/HYDROGEN EXCHANGER"/>
    <property type="match status" value="1"/>
</dbReference>
<feature type="transmembrane region" description="Helical" evidence="10">
    <location>
        <begin position="295"/>
        <end position="313"/>
    </location>
</feature>
<keyword evidence="8 10" id="KW-0472">Membrane</keyword>
<evidence type="ECO:0000313" key="13">
    <source>
        <dbReference type="Proteomes" id="UP001501423"/>
    </source>
</evidence>
<dbReference type="NCBIfam" id="TIGR00831">
    <property type="entry name" value="a_cpa1"/>
    <property type="match status" value="1"/>
</dbReference>
<evidence type="ECO:0000256" key="3">
    <source>
        <dbReference type="ARBA" id="ARBA00022475"/>
    </source>
</evidence>
<proteinExistence type="inferred from homology"/>
<dbReference type="InterPro" id="IPR018422">
    <property type="entry name" value="Cation/H_exchanger_CPA1"/>
</dbReference>
<protein>
    <submittedName>
        <fullName evidence="12">Na+/H+ antiporter</fullName>
    </submittedName>
</protein>
<keyword evidence="7 10" id="KW-0406">Ion transport</keyword>
<evidence type="ECO:0000313" key="12">
    <source>
        <dbReference type="EMBL" id="GAA2919779.1"/>
    </source>
</evidence>
<dbReference type="InterPro" id="IPR006153">
    <property type="entry name" value="Cation/H_exchanger_TM"/>
</dbReference>
<keyword evidence="2 10" id="KW-0813">Transport</keyword>
<keyword evidence="5 10" id="KW-1133">Transmembrane helix</keyword>
<evidence type="ECO:0000256" key="10">
    <source>
        <dbReference type="RuleBase" id="RU366002"/>
    </source>
</evidence>
<name>A0ABN3WKY4_9ACTN</name>
<evidence type="ECO:0000256" key="9">
    <source>
        <dbReference type="ARBA" id="ARBA00023201"/>
    </source>
</evidence>
<organism evidence="12 13">
    <name type="scientific">Streptomyces erythrogriseus</name>
    <dbReference type="NCBI Taxonomy" id="284027"/>
    <lineage>
        <taxon>Bacteria</taxon>
        <taxon>Bacillati</taxon>
        <taxon>Actinomycetota</taxon>
        <taxon>Actinomycetes</taxon>
        <taxon>Kitasatosporales</taxon>
        <taxon>Streptomycetaceae</taxon>
        <taxon>Streptomyces</taxon>
        <taxon>Streptomyces griseoincarnatus group</taxon>
    </lineage>
</organism>
<dbReference type="InterPro" id="IPR004705">
    <property type="entry name" value="Cation/H_exchanger_CPA1_bac"/>
</dbReference>
<dbReference type="Proteomes" id="UP001501423">
    <property type="component" value="Unassembled WGS sequence"/>
</dbReference>
<sequence>MAAGEAEAKLHRVRPLPQTLRTRLIERGWFRVRQRLDVRALFHDCQITTVVRTAARKNEGGPDMDVMPLLLLVAGSAAVAAAARRTPVPPPLVLVAVGLVVSYIPGVPEYELDPHIVLPLILPPLLYTAAVDSSYLDLRAQLRPVALLSFGYVLFATLAVGWVLYLLVPDLPLTAALVFGAVVAPPDAVAATAVARRVGLPSRITTILQGESLFNDATAITAFRVAVAASVGEGVSWAGGVGEFLLAAVGGVAVGLVLMAPLHWLRTHLRETLLQNTLSLLIPFVAYAVAEQVHASGVIAVVVVALYLGHRAWEVDFATRLQEGAVWGMVAFVLESAVFALIGLQLPVVMRGLGEHEGIASAWYAVAVFAVVVAVRFLWVYPAVWLPWLVSARIRARERRPGWKGPFVISWAGMRGVVSLAIAFSIPVTAEGEDFPHRYLLLFLTFTTVIGTLVVQGLTLPPLIRLLRLPGRDPRGETLAEANAQAQASRAAEERLDALLADERNALPAPLADRLRSVLERRRNAVWERLGQVNPVTGESVDDTYRRLSREMIGAEREVFVKLRDARYIDDEMLRTLLRRLDLEEAAAYREAD</sequence>
<feature type="domain" description="Cation/H+ exchanger transmembrane" evidence="11">
    <location>
        <begin position="77"/>
        <end position="464"/>
    </location>
</feature>
<feature type="transmembrane region" description="Helical" evidence="10">
    <location>
        <begin position="244"/>
        <end position="265"/>
    </location>
</feature>
<dbReference type="Gene3D" id="6.10.140.1330">
    <property type="match status" value="1"/>
</dbReference>
<keyword evidence="13" id="KW-1185">Reference proteome</keyword>
<accession>A0ABN3WKY4</accession>
<feature type="transmembrane region" description="Helical" evidence="10">
    <location>
        <begin position="145"/>
        <end position="167"/>
    </location>
</feature>
<keyword evidence="6 10" id="KW-0915">Sodium</keyword>
<evidence type="ECO:0000256" key="6">
    <source>
        <dbReference type="ARBA" id="ARBA00023053"/>
    </source>
</evidence>
<comment type="subcellular location">
    <subcellularLocation>
        <location evidence="1 10">Cell membrane</location>
        <topology evidence="1 10">Multi-pass membrane protein</topology>
    </subcellularLocation>
</comment>
<evidence type="ECO:0000256" key="4">
    <source>
        <dbReference type="ARBA" id="ARBA00022692"/>
    </source>
</evidence>
<comment type="caution">
    <text evidence="12">The sequence shown here is derived from an EMBL/GenBank/DDBJ whole genome shotgun (WGS) entry which is preliminary data.</text>
</comment>
<keyword evidence="9 10" id="KW-0739">Sodium transport</keyword>